<dbReference type="InterPro" id="IPR002758">
    <property type="entry name" value="Cation_antiport_E"/>
</dbReference>
<feature type="compositionally biased region" description="Basic and acidic residues" evidence="7">
    <location>
        <begin position="274"/>
        <end position="287"/>
    </location>
</feature>
<keyword evidence="4 8" id="KW-0812">Transmembrane</keyword>
<keyword evidence="6 8" id="KW-0472">Membrane</keyword>
<dbReference type="PANTHER" id="PTHR34584:SF1">
    <property type="entry name" value="NA(+)_H(+) ANTIPORTER SUBUNIT E1"/>
    <property type="match status" value="1"/>
</dbReference>
<keyword evidence="5 8" id="KW-1133">Transmembrane helix</keyword>
<accession>A0A2I1R254</accession>
<evidence type="ECO:0000256" key="6">
    <source>
        <dbReference type="ARBA" id="ARBA00023136"/>
    </source>
</evidence>
<organism evidence="9 10">
    <name type="scientific">Gordonia terrae</name>
    <dbReference type="NCBI Taxonomy" id="2055"/>
    <lineage>
        <taxon>Bacteria</taxon>
        <taxon>Bacillati</taxon>
        <taxon>Actinomycetota</taxon>
        <taxon>Actinomycetes</taxon>
        <taxon>Mycobacteriales</taxon>
        <taxon>Gordoniaceae</taxon>
        <taxon>Gordonia</taxon>
    </lineage>
</organism>
<feature type="region of interest" description="Disordered" evidence="7">
    <location>
        <begin position="257"/>
        <end position="287"/>
    </location>
</feature>
<protein>
    <submittedName>
        <fullName evidence="9">Na+/H+ antiporter subunit E</fullName>
    </submittedName>
</protein>
<gene>
    <name evidence="9" type="ORF">CYJ73_22930</name>
</gene>
<dbReference type="PANTHER" id="PTHR34584">
    <property type="entry name" value="NA(+)/H(+) ANTIPORTER SUBUNIT E1"/>
    <property type="match status" value="1"/>
</dbReference>
<evidence type="ECO:0000256" key="7">
    <source>
        <dbReference type="SAM" id="MobiDB-lite"/>
    </source>
</evidence>
<proteinExistence type="inferred from homology"/>
<dbReference type="GO" id="GO:0005886">
    <property type="term" value="C:plasma membrane"/>
    <property type="evidence" value="ECO:0007669"/>
    <property type="project" value="UniProtKB-SubCell"/>
</dbReference>
<keyword evidence="3" id="KW-1003">Cell membrane</keyword>
<dbReference type="NCBIfam" id="NF006521">
    <property type="entry name" value="PRK08965.1-5"/>
    <property type="match status" value="1"/>
</dbReference>
<evidence type="ECO:0000256" key="2">
    <source>
        <dbReference type="ARBA" id="ARBA00006228"/>
    </source>
</evidence>
<dbReference type="RefSeq" id="WP_101822561.1">
    <property type="nucleotide sequence ID" value="NZ_PKJC01000029.1"/>
</dbReference>
<evidence type="ECO:0000256" key="1">
    <source>
        <dbReference type="ARBA" id="ARBA00004651"/>
    </source>
</evidence>
<evidence type="ECO:0000313" key="10">
    <source>
        <dbReference type="Proteomes" id="UP000234662"/>
    </source>
</evidence>
<name>A0A2I1R254_9ACTN</name>
<comment type="similarity">
    <text evidence="2">Belongs to the CPA3 antiporters (TC 2.A.63) subunit E family.</text>
</comment>
<evidence type="ECO:0000256" key="4">
    <source>
        <dbReference type="ARBA" id="ARBA00022692"/>
    </source>
</evidence>
<dbReference type="Pfam" id="PF01899">
    <property type="entry name" value="MNHE"/>
    <property type="match status" value="1"/>
</dbReference>
<sequence length="287" mass="32634">MSAQERASERDRGSGDAPRRRAPVVSTKGPVLSLVINVWRVSLLFVFWHFVGALVWLRTHTRLPRWLGGDGREVAVRLWTIAWLTFVWVLLWGTLSWANVIGGVVLATLVLTVLPLPRVPVEGRIHPLSVLQLVFRLIVDFFVSSVQIGWMAIRPGRPPLGAVVRVRVAIKSDMVLTLAVDYLNLVPGTMVLEIDHRRRMLYVHVFDVRSEKKVRAFYDQVAYVERMFIKAFERDSEWHPSPFHGIDEDFHHVRSVDRSVHTASSTTDSADAPEPDHRPAETERGDS</sequence>
<evidence type="ECO:0000313" key="9">
    <source>
        <dbReference type="EMBL" id="PKZ63208.1"/>
    </source>
</evidence>
<feature type="compositionally biased region" description="Basic and acidic residues" evidence="7">
    <location>
        <begin position="1"/>
        <end position="19"/>
    </location>
</feature>
<dbReference type="Proteomes" id="UP000234662">
    <property type="component" value="Unassembled WGS sequence"/>
</dbReference>
<evidence type="ECO:0000256" key="8">
    <source>
        <dbReference type="SAM" id="Phobius"/>
    </source>
</evidence>
<feature type="transmembrane region" description="Helical" evidence="8">
    <location>
        <begin position="78"/>
        <end position="95"/>
    </location>
</feature>
<feature type="region of interest" description="Disordered" evidence="7">
    <location>
        <begin position="1"/>
        <end position="23"/>
    </location>
</feature>
<comment type="subcellular location">
    <subcellularLocation>
        <location evidence="1">Cell membrane</location>
        <topology evidence="1">Multi-pass membrane protein</topology>
    </subcellularLocation>
</comment>
<evidence type="ECO:0000256" key="3">
    <source>
        <dbReference type="ARBA" id="ARBA00022475"/>
    </source>
</evidence>
<dbReference type="EMBL" id="PKJC01000029">
    <property type="protein sequence ID" value="PKZ63208.1"/>
    <property type="molecule type" value="Genomic_DNA"/>
</dbReference>
<comment type="caution">
    <text evidence="9">The sequence shown here is derived from an EMBL/GenBank/DDBJ whole genome shotgun (WGS) entry which is preliminary data.</text>
</comment>
<evidence type="ECO:0000256" key="5">
    <source>
        <dbReference type="ARBA" id="ARBA00022989"/>
    </source>
</evidence>
<dbReference type="STRING" id="2055.BCM27_03430"/>
<dbReference type="GO" id="GO:0008324">
    <property type="term" value="F:monoatomic cation transmembrane transporter activity"/>
    <property type="evidence" value="ECO:0007669"/>
    <property type="project" value="InterPro"/>
</dbReference>
<feature type="transmembrane region" description="Helical" evidence="8">
    <location>
        <begin position="101"/>
        <end position="121"/>
    </location>
</feature>
<feature type="transmembrane region" description="Helical" evidence="8">
    <location>
        <begin position="38"/>
        <end position="57"/>
    </location>
</feature>
<reference evidence="9 10" key="1">
    <citation type="submission" date="2017-12" db="EMBL/GenBank/DDBJ databases">
        <title>Phylogenetic diversity of female urinary microbiome.</title>
        <authorList>
            <person name="Thomas-White K."/>
            <person name="Wolfe A.J."/>
        </authorList>
    </citation>
    <scope>NUCLEOTIDE SEQUENCE [LARGE SCALE GENOMIC DNA]</scope>
    <source>
        <strain evidence="9 10">UMB0777</strain>
    </source>
</reference>
<dbReference type="AlphaFoldDB" id="A0A2I1R254"/>